<evidence type="ECO:0000313" key="3">
    <source>
        <dbReference type="Proteomes" id="UP000436088"/>
    </source>
</evidence>
<evidence type="ECO:0000313" key="2">
    <source>
        <dbReference type="EMBL" id="KAE8717198.1"/>
    </source>
</evidence>
<dbReference type="PANTHER" id="PTHR32166">
    <property type="entry name" value="OSJNBA0013A04.12 PROTEIN"/>
    <property type="match status" value="1"/>
</dbReference>
<proteinExistence type="predicted"/>
<name>A0A6A3BP58_HIBSY</name>
<dbReference type="AlphaFoldDB" id="A0A6A3BP58"/>
<keyword evidence="3" id="KW-1185">Reference proteome</keyword>
<comment type="caution">
    <text evidence="2">The sequence shown here is derived from an EMBL/GenBank/DDBJ whole genome shotgun (WGS) entry which is preliminary data.</text>
</comment>
<dbReference type="SUPFAM" id="SSF53098">
    <property type="entry name" value="Ribonuclease H-like"/>
    <property type="match status" value="1"/>
</dbReference>
<dbReference type="InterPro" id="IPR012337">
    <property type="entry name" value="RNaseH-like_sf"/>
</dbReference>
<reference evidence="2" key="1">
    <citation type="submission" date="2019-09" db="EMBL/GenBank/DDBJ databases">
        <title>Draft genome information of white flower Hibiscus syriacus.</title>
        <authorList>
            <person name="Kim Y.-M."/>
        </authorList>
    </citation>
    <scope>NUCLEOTIDE SEQUENCE [LARGE SCALE GENOMIC DNA]</scope>
    <source>
        <strain evidence="2">YM2019G1</strain>
    </source>
</reference>
<accession>A0A6A3BP58</accession>
<sequence length="411" mass="47119">MALALWFYDGCIPMNAVNSPLFTIAMSKIASMGHGYNGPSYHDIRVNLLKDAKQSVHLIVESYRKNWSEMGCTIMSDGWRDTRHRPLINFLVYCSKGVSFIKSVDASDIESNAQTLCNLFSEIVEIIGPKNVVHMVTDNAANYKTAGKLLCEKYPSVCWSPCAAHCINLIMKDIGELSHVDSLITLASRVTVFIYNHKWPLNWLRKRPGWTEIIRPSATRFGTAFIALKSLHDHKNDLQAMATSNDFKKVIKLPKSMEVKLIILDETFWKNCLISVNVMAPLLRLLRVCDSDEKPSLGYVYEGMYRAKNGIKKLFRFKKDLYRLYTNIIKARWDRMLRKSLHATTYWLNPIFQYDQETFCQKVEVFSGVLEMVEKESRDVGLKVTMQLINYCEQTGTFGSTTCNSFSKVYL</sequence>
<protein>
    <submittedName>
        <fullName evidence="2">Seed maturation protein PM36</fullName>
    </submittedName>
</protein>
<feature type="domain" description="DUF659" evidence="1">
    <location>
        <begin position="39"/>
        <end position="190"/>
    </location>
</feature>
<evidence type="ECO:0000259" key="1">
    <source>
        <dbReference type="Pfam" id="PF04937"/>
    </source>
</evidence>
<dbReference type="Pfam" id="PF04937">
    <property type="entry name" value="DUF659"/>
    <property type="match status" value="1"/>
</dbReference>
<gene>
    <name evidence="2" type="ORF">F3Y22_tig00110057pilonHSYRG00205</name>
</gene>
<organism evidence="2 3">
    <name type="scientific">Hibiscus syriacus</name>
    <name type="common">Rose of Sharon</name>
    <dbReference type="NCBI Taxonomy" id="106335"/>
    <lineage>
        <taxon>Eukaryota</taxon>
        <taxon>Viridiplantae</taxon>
        <taxon>Streptophyta</taxon>
        <taxon>Embryophyta</taxon>
        <taxon>Tracheophyta</taxon>
        <taxon>Spermatophyta</taxon>
        <taxon>Magnoliopsida</taxon>
        <taxon>eudicotyledons</taxon>
        <taxon>Gunneridae</taxon>
        <taxon>Pentapetalae</taxon>
        <taxon>rosids</taxon>
        <taxon>malvids</taxon>
        <taxon>Malvales</taxon>
        <taxon>Malvaceae</taxon>
        <taxon>Malvoideae</taxon>
        <taxon>Hibiscus</taxon>
    </lineage>
</organism>
<dbReference type="InterPro" id="IPR007021">
    <property type="entry name" value="DUF659"/>
</dbReference>
<dbReference type="PANTHER" id="PTHR32166:SF121">
    <property type="entry name" value="DUF659 DOMAIN-CONTAINING PROTEIN"/>
    <property type="match status" value="1"/>
</dbReference>
<dbReference type="Proteomes" id="UP000436088">
    <property type="component" value="Unassembled WGS sequence"/>
</dbReference>
<dbReference type="EMBL" id="VEPZ02000830">
    <property type="protein sequence ID" value="KAE8717198.1"/>
    <property type="molecule type" value="Genomic_DNA"/>
</dbReference>